<dbReference type="InterPro" id="IPR001810">
    <property type="entry name" value="F-box_dom"/>
</dbReference>
<organism evidence="2 3">
    <name type="scientific">Obba rivulosa</name>
    <dbReference type="NCBI Taxonomy" id="1052685"/>
    <lineage>
        <taxon>Eukaryota</taxon>
        <taxon>Fungi</taxon>
        <taxon>Dikarya</taxon>
        <taxon>Basidiomycota</taxon>
        <taxon>Agaricomycotina</taxon>
        <taxon>Agaricomycetes</taxon>
        <taxon>Polyporales</taxon>
        <taxon>Gelatoporiaceae</taxon>
        <taxon>Obba</taxon>
    </lineage>
</organism>
<accession>A0A8E2DPP2</accession>
<dbReference type="Pfam" id="PF00646">
    <property type="entry name" value="F-box"/>
    <property type="match status" value="1"/>
</dbReference>
<dbReference type="AlphaFoldDB" id="A0A8E2DPP2"/>
<dbReference type="SUPFAM" id="SSF81383">
    <property type="entry name" value="F-box domain"/>
    <property type="match status" value="1"/>
</dbReference>
<dbReference type="Proteomes" id="UP000250043">
    <property type="component" value="Unassembled WGS sequence"/>
</dbReference>
<dbReference type="InterPro" id="IPR036047">
    <property type="entry name" value="F-box-like_dom_sf"/>
</dbReference>
<dbReference type="PROSITE" id="PS50181">
    <property type="entry name" value="FBOX"/>
    <property type="match status" value="1"/>
</dbReference>
<reference evidence="2 3" key="1">
    <citation type="submission" date="2016-07" db="EMBL/GenBank/DDBJ databases">
        <title>Draft genome of the white-rot fungus Obba rivulosa 3A-2.</title>
        <authorList>
            <consortium name="DOE Joint Genome Institute"/>
            <person name="Miettinen O."/>
            <person name="Riley R."/>
            <person name="Acob R."/>
            <person name="Barry K."/>
            <person name="Cullen D."/>
            <person name="De Vries R."/>
            <person name="Hainaut M."/>
            <person name="Hatakka A."/>
            <person name="Henrissat B."/>
            <person name="Hilden K."/>
            <person name="Kuo R."/>
            <person name="Labutti K."/>
            <person name="Lipzen A."/>
            <person name="Makela M.R."/>
            <person name="Sandor L."/>
            <person name="Spatafora J.W."/>
            <person name="Grigoriev I.V."/>
            <person name="Hibbett D.S."/>
        </authorList>
    </citation>
    <scope>NUCLEOTIDE SEQUENCE [LARGE SCALE GENOMIC DNA]</scope>
    <source>
        <strain evidence="2 3">3A-2</strain>
    </source>
</reference>
<evidence type="ECO:0000313" key="2">
    <source>
        <dbReference type="EMBL" id="OCH93465.1"/>
    </source>
</evidence>
<dbReference type="EMBL" id="KV722354">
    <property type="protein sequence ID" value="OCH93465.1"/>
    <property type="molecule type" value="Genomic_DNA"/>
</dbReference>
<sequence>MLSAIAVELTVQIILFLDVRDILSCRMICHLLREIVDNDRALQYRIDLAAARLNDSPPNSITLAGRRERLKAYLDAWRELRPTTWTTWDTNDTCATGFGNISAEVISGHGRSMLMRQFASLRGIPEKQWLLEDLGLRVQNVAIHPSQDLLVILEDTYCEEPIGGLIRIHFRCLRGGSVHPHASAAFFERRYNHSHLHRFEVCGDLLAIQTTSRQGTAEIFIWNWKSGKLHHWFHEDDDQS</sequence>
<evidence type="ECO:0000259" key="1">
    <source>
        <dbReference type="PROSITE" id="PS50181"/>
    </source>
</evidence>
<keyword evidence="3" id="KW-1185">Reference proteome</keyword>
<dbReference type="OrthoDB" id="3256413at2759"/>
<proteinExistence type="predicted"/>
<evidence type="ECO:0000313" key="3">
    <source>
        <dbReference type="Proteomes" id="UP000250043"/>
    </source>
</evidence>
<feature type="domain" description="F-box" evidence="1">
    <location>
        <begin position="1"/>
        <end position="45"/>
    </location>
</feature>
<name>A0A8E2DPP2_9APHY</name>
<protein>
    <recommendedName>
        <fullName evidence="1">F-box domain-containing protein</fullName>
    </recommendedName>
</protein>
<dbReference type="CDD" id="cd09917">
    <property type="entry name" value="F-box_SF"/>
    <property type="match status" value="1"/>
</dbReference>
<gene>
    <name evidence="2" type="ORF">OBBRIDRAFT_304402</name>
</gene>